<name>A0ABV8QUC2_9BACT</name>
<evidence type="ECO:0000259" key="7">
    <source>
        <dbReference type="Pfam" id="PF02683"/>
    </source>
</evidence>
<proteinExistence type="predicted"/>
<evidence type="ECO:0000256" key="4">
    <source>
        <dbReference type="ARBA" id="ARBA00022989"/>
    </source>
</evidence>
<dbReference type="Pfam" id="PF02683">
    <property type="entry name" value="DsbD_TM"/>
    <property type="match status" value="1"/>
</dbReference>
<dbReference type="Proteomes" id="UP001595907">
    <property type="component" value="Unassembled WGS sequence"/>
</dbReference>
<gene>
    <name evidence="8" type="ORF">ACFOWM_11230</name>
</gene>
<dbReference type="PANTHER" id="PTHR32234">
    <property type="entry name" value="THIOL:DISULFIDE INTERCHANGE PROTEIN DSBD"/>
    <property type="match status" value="1"/>
</dbReference>
<dbReference type="EMBL" id="JBHSCZ010000002">
    <property type="protein sequence ID" value="MFC4263456.1"/>
    <property type="molecule type" value="Genomic_DNA"/>
</dbReference>
<comment type="subcellular location">
    <subcellularLocation>
        <location evidence="1">Membrane</location>
        <topology evidence="1">Multi-pass membrane protein</topology>
    </subcellularLocation>
</comment>
<dbReference type="SUPFAM" id="SSF52833">
    <property type="entry name" value="Thioredoxin-like"/>
    <property type="match status" value="1"/>
</dbReference>
<dbReference type="PANTHER" id="PTHR32234:SF0">
    <property type="entry name" value="THIOL:DISULFIDE INTERCHANGE PROTEIN DSBD"/>
    <property type="match status" value="1"/>
</dbReference>
<feature type="transmembrane region" description="Helical" evidence="6">
    <location>
        <begin position="204"/>
        <end position="228"/>
    </location>
</feature>
<feature type="domain" description="Cytochrome C biogenesis protein transmembrane" evidence="7">
    <location>
        <begin position="208"/>
        <end position="421"/>
    </location>
</feature>
<evidence type="ECO:0000256" key="2">
    <source>
        <dbReference type="ARBA" id="ARBA00022692"/>
    </source>
</evidence>
<keyword evidence="9" id="KW-1185">Reference proteome</keyword>
<keyword evidence="3" id="KW-0201">Cytochrome c-type biogenesis</keyword>
<sequence>MEQPFFIKNVTMRLQLKYTLLFIIFFSVINTTFAQDSVQVKWTAAIQKKDATNYTVKLVGTIQKGWHVYTKANTEASLEGITIISEDSTANFMAPNIITKGTIAAKDVLPFANLYTVTDSVVIEQQVTATKPLTAIALKLSYELGSNEAFITETQSLIVNTDASKNNVVTSNRILIPTINIEQPVDTYATATATANKTESQTGLFALFLLGFAGGLVALLTPCVFPMIPLTVSFFTKKSETRQAGIRNAFLYGFFIFFIYVLLSVPFHFIDKLNPDILNNISTNVTLNVVFFVIFIVFALSFFGLYEITLPSSFTNKTDSKAGAGNIIGIFFMALTLALVSFSCTGPILGSLLAGSLTADGGAMQLTAGMGGFGLALALPFALFALFPGLLKSLPKSGGWLTTVKVVLGFLELALAFKFLSNADLVKHWGLLKREIFIGIWIVIGVLLSLYLFDIIRFKHEMKLKKVPVVRMLLGTLVAFFTMYLVPGLTNTAYANLKLISGFPPPLYYSVYAGKSDCVLNLNCTKDYEEGLRMAKEQNKPMLIDFTGYACVNCRRMEENVWSDREVFELLKQHFIIVSLYVDDKKQLPIEKRFTYTSKDGSKRKVTTVGDKWSLFETENFKNNAQPYYAIVDTNEKLLNVPTGYTPSAKEYLLWLQNGLTTFNKKQ</sequence>
<evidence type="ECO:0000256" key="1">
    <source>
        <dbReference type="ARBA" id="ARBA00004141"/>
    </source>
</evidence>
<feature type="transmembrane region" description="Helical" evidence="6">
    <location>
        <begin position="436"/>
        <end position="456"/>
    </location>
</feature>
<dbReference type="Gene3D" id="3.40.30.10">
    <property type="entry name" value="Glutaredoxin"/>
    <property type="match status" value="1"/>
</dbReference>
<feature type="transmembrane region" description="Helical" evidence="6">
    <location>
        <begin position="398"/>
        <end position="416"/>
    </location>
</feature>
<dbReference type="Pfam" id="PF13899">
    <property type="entry name" value="Thioredoxin_7"/>
    <property type="match status" value="1"/>
</dbReference>
<comment type="caution">
    <text evidence="8">The sequence shown here is derived from an EMBL/GenBank/DDBJ whole genome shotgun (WGS) entry which is preliminary data.</text>
</comment>
<dbReference type="RefSeq" id="WP_379710034.1">
    <property type="nucleotide sequence ID" value="NZ_JBHSCZ010000002.1"/>
</dbReference>
<evidence type="ECO:0000256" key="5">
    <source>
        <dbReference type="ARBA" id="ARBA00023136"/>
    </source>
</evidence>
<accession>A0ABV8QUC2</accession>
<dbReference type="InterPro" id="IPR003834">
    <property type="entry name" value="Cyt_c_assmbl_TM_dom"/>
</dbReference>
<keyword evidence="2 6" id="KW-0812">Transmembrane</keyword>
<feature type="transmembrane region" description="Helical" evidence="6">
    <location>
        <begin position="370"/>
        <end position="391"/>
    </location>
</feature>
<evidence type="ECO:0000313" key="9">
    <source>
        <dbReference type="Proteomes" id="UP001595907"/>
    </source>
</evidence>
<organism evidence="8 9">
    <name type="scientific">Ferruginibacter yonginensis</name>
    <dbReference type="NCBI Taxonomy" id="1310416"/>
    <lineage>
        <taxon>Bacteria</taxon>
        <taxon>Pseudomonadati</taxon>
        <taxon>Bacteroidota</taxon>
        <taxon>Chitinophagia</taxon>
        <taxon>Chitinophagales</taxon>
        <taxon>Chitinophagaceae</taxon>
        <taxon>Ferruginibacter</taxon>
    </lineage>
</organism>
<keyword evidence="4 6" id="KW-1133">Transmembrane helix</keyword>
<feature type="transmembrane region" description="Helical" evidence="6">
    <location>
        <begin position="249"/>
        <end position="269"/>
    </location>
</feature>
<keyword evidence="5 6" id="KW-0472">Membrane</keyword>
<feature type="transmembrane region" description="Helical" evidence="6">
    <location>
        <begin position="468"/>
        <end position="486"/>
    </location>
</feature>
<feature type="transmembrane region" description="Helical" evidence="6">
    <location>
        <begin position="289"/>
        <end position="306"/>
    </location>
</feature>
<protein>
    <submittedName>
        <fullName evidence="8">Protein-disulfide reductase DsbD family protein</fullName>
    </submittedName>
</protein>
<evidence type="ECO:0000256" key="6">
    <source>
        <dbReference type="SAM" id="Phobius"/>
    </source>
</evidence>
<reference evidence="9" key="1">
    <citation type="journal article" date="2019" name="Int. J. Syst. Evol. Microbiol.">
        <title>The Global Catalogue of Microorganisms (GCM) 10K type strain sequencing project: providing services to taxonomists for standard genome sequencing and annotation.</title>
        <authorList>
            <consortium name="The Broad Institute Genomics Platform"/>
            <consortium name="The Broad Institute Genome Sequencing Center for Infectious Disease"/>
            <person name="Wu L."/>
            <person name="Ma J."/>
        </authorList>
    </citation>
    <scope>NUCLEOTIDE SEQUENCE [LARGE SCALE GENOMIC DNA]</scope>
    <source>
        <strain evidence="9">CECT 8289</strain>
    </source>
</reference>
<evidence type="ECO:0000256" key="3">
    <source>
        <dbReference type="ARBA" id="ARBA00022748"/>
    </source>
</evidence>
<evidence type="ECO:0000313" key="8">
    <source>
        <dbReference type="EMBL" id="MFC4263456.1"/>
    </source>
</evidence>
<feature type="transmembrane region" description="Helical" evidence="6">
    <location>
        <begin position="327"/>
        <end position="350"/>
    </location>
</feature>
<dbReference type="InterPro" id="IPR036249">
    <property type="entry name" value="Thioredoxin-like_sf"/>
</dbReference>